<sequence>MPRIDLSRRILVEKKGLFALVSTEVLSREGNNESALILLSNQKKTKRIEAIVRTRLHCFTQAKVVDTGRSATGHQQKTKNGQTVPCRNVKAGARDPGNCLNRKHQNKTCRIDVCALDEHGITSSVDPESKNKYGKKKLYGRLVEEQKGSACVVLTRHDQIDLIPVSAMSYPRGSSLDTDYRVNDLHTGVELEWFIIPGLHR</sequence>
<organism evidence="2">
    <name type="scientific">Gibberella zeae</name>
    <name type="common">Wheat head blight fungus</name>
    <name type="synonym">Fusarium graminearum</name>
    <dbReference type="NCBI Taxonomy" id="5518"/>
    <lineage>
        <taxon>Eukaryota</taxon>
        <taxon>Fungi</taxon>
        <taxon>Dikarya</taxon>
        <taxon>Ascomycota</taxon>
        <taxon>Pezizomycotina</taxon>
        <taxon>Sordariomycetes</taxon>
        <taxon>Hypocreomycetidae</taxon>
        <taxon>Hypocreales</taxon>
        <taxon>Nectriaceae</taxon>
        <taxon>Fusarium</taxon>
    </lineage>
</organism>
<reference evidence="2" key="1">
    <citation type="submission" date="2019-04" db="EMBL/GenBank/DDBJ databases">
        <authorList>
            <person name="Melise S."/>
            <person name="Noan J."/>
            <person name="Okalmin O."/>
        </authorList>
    </citation>
    <scope>NUCLEOTIDE SEQUENCE</scope>
    <source>
        <strain evidence="2">FN9</strain>
    </source>
</reference>
<dbReference type="EMBL" id="CAJPIJ010000191">
    <property type="protein sequence ID" value="CAG2009026.1"/>
    <property type="molecule type" value="Genomic_DNA"/>
</dbReference>
<accession>A0A4E9ENK8</accession>
<evidence type="ECO:0000313" key="2">
    <source>
        <dbReference type="EMBL" id="VIO64604.1"/>
    </source>
</evidence>
<dbReference type="Proteomes" id="UP000746612">
    <property type="component" value="Unassembled WGS sequence"/>
</dbReference>
<protein>
    <submittedName>
        <fullName evidence="2">Uncharacterized protein</fullName>
    </submittedName>
</protein>
<dbReference type="EMBL" id="CAAKMV010000207">
    <property type="protein sequence ID" value="VIO64604.1"/>
    <property type="molecule type" value="Genomic_DNA"/>
</dbReference>
<gene>
    <name evidence="2" type="ORF">FUG_LOCUS580576</name>
    <name evidence="1" type="ORF">MDCFG202_LOCUS579437</name>
</gene>
<proteinExistence type="predicted"/>
<evidence type="ECO:0000313" key="1">
    <source>
        <dbReference type="EMBL" id="CAG2009026.1"/>
    </source>
</evidence>
<name>A0A4E9ENK8_GIBZA</name>
<reference evidence="1" key="2">
    <citation type="submission" date="2021-03" db="EMBL/GenBank/DDBJ databases">
        <authorList>
            <person name="Alouane T."/>
            <person name="Langin T."/>
            <person name="Bonhomme L."/>
        </authorList>
    </citation>
    <scope>NUCLEOTIDE SEQUENCE</scope>
    <source>
        <strain evidence="1">MDC_Fg202</strain>
    </source>
</reference>
<dbReference type="AlphaFoldDB" id="A0A4E9ENK8"/>